<reference evidence="7 8" key="1">
    <citation type="submission" date="2024-02" db="EMBL/GenBank/DDBJ databases">
        <title>Chromosome-scale genome assembly of the rough periwinkle Littorina saxatilis.</title>
        <authorList>
            <person name="De Jode A."/>
            <person name="Faria R."/>
            <person name="Formenti G."/>
            <person name="Sims Y."/>
            <person name="Smith T.P."/>
            <person name="Tracey A."/>
            <person name="Wood J.M.D."/>
            <person name="Zagrodzka Z.B."/>
            <person name="Johannesson K."/>
            <person name="Butlin R.K."/>
            <person name="Leder E.H."/>
        </authorList>
    </citation>
    <scope>NUCLEOTIDE SEQUENCE [LARGE SCALE GENOMIC DNA]</scope>
    <source>
        <strain evidence="7">Snail1</strain>
        <tissue evidence="7">Muscle</tissue>
    </source>
</reference>
<evidence type="ECO:0000313" key="7">
    <source>
        <dbReference type="EMBL" id="KAK7098821.1"/>
    </source>
</evidence>
<comment type="caution">
    <text evidence="7">The sequence shown here is derived from an EMBL/GenBank/DDBJ whole genome shotgun (WGS) entry which is preliminary data.</text>
</comment>
<dbReference type="SUPFAM" id="SSF52075">
    <property type="entry name" value="Outer arm dynein light chain 1"/>
    <property type="match status" value="1"/>
</dbReference>
<protein>
    <recommendedName>
        <fullName evidence="9">Dynein assembly factor 1, axonemal homolog</fullName>
    </recommendedName>
</protein>
<dbReference type="PROSITE" id="PS51450">
    <property type="entry name" value="LRR"/>
    <property type="match status" value="3"/>
</dbReference>
<dbReference type="SMART" id="SM00365">
    <property type="entry name" value="LRR_SD22"/>
    <property type="match status" value="4"/>
</dbReference>
<feature type="compositionally biased region" description="Polar residues" evidence="6">
    <location>
        <begin position="522"/>
        <end position="551"/>
    </location>
</feature>
<feature type="compositionally biased region" description="Acidic residues" evidence="6">
    <location>
        <begin position="643"/>
        <end position="657"/>
    </location>
</feature>
<dbReference type="AlphaFoldDB" id="A0AAN9G843"/>
<name>A0AAN9G843_9CAEN</name>
<evidence type="ECO:0000256" key="6">
    <source>
        <dbReference type="SAM" id="MobiDB-lite"/>
    </source>
</evidence>
<accession>A0AAN9G843</accession>
<keyword evidence="2" id="KW-0433">Leucine-rich repeat</keyword>
<feature type="compositionally biased region" description="Low complexity" evidence="6">
    <location>
        <begin position="448"/>
        <end position="463"/>
    </location>
</feature>
<dbReference type="GO" id="GO:0005930">
    <property type="term" value="C:axoneme"/>
    <property type="evidence" value="ECO:0007669"/>
    <property type="project" value="TreeGrafter"/>
</dbReference>
<dbReference type="InterPro" id="IPR050576">
    <property type="entry name" value="Cilia_flagella_integrity"/>
</dbReference>
<keyword evidence="4" id="KW-0969">Cilium</keyword>
<feature type="compositionally biased region" description="Acidic residues" evidence="6">
    <location>
        <begin position="469"/>
        <end position="489"/>
    </location>
</feature>
<evidence type="ECO:0000256" key="5">
    <source>
        <dbReference type="ARBA" id="ARBA00023273"/>
    </source>
</evidence>
<keyword evidence="8" id="KW-1185">Reference proteome</keyword>
<dbReference type="Proteomes" id="UP001374579">
    <property type="component" value="Unassembled WGS sequence"/>
</dbReference>
<feature type="region of interest" description="Disordered" evidence="6">
    <location>
        <begin position="638"/>
        <end position="657"/>
    </location>
</feature>
<dbReference type="Pfam" id="PF14580">
    <property type="entry name" value="LRR_9"/>
    <property type="match status" value="1"/>
</dbReference>
<proteinExistence type="predicted"/>
<dbReference type="GO" id="GO:0035082">
    <property type="term" value="P:axoneme assembly"/>
    <property type="evidence" value="ECO:0007669"/>
    <property type="project" value="TreeGrafter"/>
</dbReference>
<feature type="compositionally biased region" description="Polar residues" evidence="6">
    <location>
        <begin position="30"/>
        <end position="41"/>
    </location>
</feature>
<dbReference type="EMBL" id="JBAMIC010000012">
    <property type="protein sequence ID" value="KAK7098821.1"/>
    <property type="molecule type" value="Genomic_DNA"/>
</dbReference>
<feature type="region of interest" description="Disordered" evidence="6">
    <location>
        <begin position="396"/>
        <end position="554"/>
    </location>
</feature>
<evidence type="ECO:0008006" key="9">
    <source>
        <dbReference type="Google" id="ProtNLM"/>
    </source>
</evidence>
<dbReference type="InterPro" id="IPR032675">
    <property type="entry name" value="LRR_dom_sf"/>
</dbReference>
<feature type="region of interest" description="Disordered" evidence="6">
    <location>
        <begin position="1"/>
        <end position="73"/>
    </location>
</feature>
<evidence type="ECO:0000313" key="8">
    <source>
        <dbReference type="Proteomes" id="UP001374579"/>
    </source>
</evidence>
<sequence>MPSISLIEDSCPKPPSKPLIQEVGNGDSPKVQTSGPPSSTLLIEKAAETPKQTSQADEDASKAKKEAHKEEFKKKHPNILTKKFIKQHCKDLKLYCTPGLNDVLYLHYKGIYEIENLEEYRGGGGVSLQVALRTSVVFLGIYEIENLEEYTGLKCLWLEHNGIKVIENLDQQKAMRCLYLQHNLIDKLENLEPMEDLDTLNVSYNLLTNIENLACLTRLHSLYISHNQLVTYEDVEHLAQCHEIGILDLSHNKLKDPRILDIFAAMQNLRVLNIMGNPLIREINNYRKTVTVKLKDLQYLDDRPIFERDRACAEAWAEGGLDAEKLERKRWQEKENKKIMASVDALLQRRKQSEAHRIETDLNAKNAAEGITEKVEVDPETVDWLYGTYELKGAKSKEGEVTEGGDNQESVEKTRESVAAESQKLTEAEIEDLPIISKSDPGKDADASIFSSSTKSPKSNGSKMMITQMEDEGSENDEPEDLPDLEEVEIVPVTPSKGSFKPRIEVLDDSGSSDDDEDTMPVRSSLQQPSPKKSLIQEVTQPSATQPSPKTSLIEDITTMTFSEDTPTPRYVAEDAVSLNEVVLESVHDSNDAEEFMKNMSAMTEKGYSKSGVMDISKVGGMESVPEMDAREVREVMKGVGEGDADEEKDDGLGDLD</sequence>
<dbReference type="PANTHER" id="PTHR45973:SF9">
    <property type="entry name" value="LEUCINE-RICH REPEAT-CONTAINING PROTEIN 46"/>
    <property type="match status" value="1"/>
</dbReference>
<evidence type="ECO:0000256" key="2">
    <source>
        <dbReference type="ARBA" id="ARBA00022614"/>
    </source>
</evidence>
<feature type="compositionally biased region" description="Basic and acidic residues" evidence="6">
    <location>
        <begin position="59"/>
        <end position="73"/>
    </location>
</feature>
<dbReference type="InterPro" id="IPR001611">
    <property type="entry name" value="Leu-rich_rpt"/>
</dbReference>
<evidence type="ECO:0000256" key="1">
    <source>
        <dbReference type="ARBA" id="ARBA00004138"/>
    </source>
</evidence>
<dbReference type="GO" id="GO:0070840">
    <property type="term" value="F:dynein complex binding"/>
    <property type="evidence" value="ECO:0007669"/>
    <property type="project" value="TreeGrafter"/>
</dbReference>
<evidence type="ECO:0000256" key="4">
    <source>
        <dbReference type="ARBA" id="ARBA00023069"/>
    </source>
</evidence>
<feature type="compositionally biased region" description="Acidic residues" evidence="6">
    <location>
        <begin position="507"/>
        <end position="519"/>
    </location>
</feature>
<gene>
    <name evidence="7" type="ORF">V1264_003049</name>
</gene>
<dbReference type="PANTHER" id="PTHR45973">
    <property type="entry name" value="PROTEIN PHOSPHATASE 1 REGULATORY SUBUNIT SDS22-RELATED"/>
    <property type="match status" value="1"/>
</dbReference>
<evidence type="ECO:0000256" key="3">
    <source>
        <dbReference type="ARBA" id="ARBA00022737"/>
    </source>
</evidence>
<comment type="subcellular location">
    <subcellularLocation>
        <location evidence="1">Cell projection</location>
        <location evidence="1">Cilium</location>
    </subcellularLocation>
</comment>
<organism evidence="7 8">
    <name type="scientific">Littorina saxatilis</name>
    <dbReference type="NCBI Taxonomy" id="31220"/>
    <lineage>
        <taxon>Eukaryota</taxon>
        <taxon>Metazoa</taxon>
        <taxon>Spiralia</taxon>
        <taxon>Lophotrochozoa</taxon>
        <taxon>Mollusca</taxon>
        <taxon>Gastropoda</taxon>
        <taxon>Caenogastropoda</taxon>
        <taxon>Littorinimorpha</taxon>
        <taxon>Littorinoidea</taxon>
        <taxon>Littorinidae</taxon>
        <taxon>Littorina</taxon>
    </lineage>
</organism>
<keyword evidence="3" id="KW-0677">Repeat</keyword>
<keyword evidence="5" id="KW-0966">Cell projection</keyword>
<dbReference type="Gene3D" id="3.80.10.10">
    <property type="entry name" value="Ribonuclease Inhibitor"/>
    <property type="match status" value="2"/>
</dbReference>